<dbReference type="Gene3D" id="2.60.120.10">
    <property type="entry name" value="Jelly Rolls"/>
    <property type="match status" value="1"/>
</dbReference>
<dbReference type="InterPro" id="IPR014710">
    <property type="entry name" value="RmlC-like_jellyroll"/>
</dbReference>
<evidence type="ECO:0000313" key="6">
    <source>
        <dbReference type="EMBL" id="MBB6145570.1"/>
    </source>
</evidence>
<dbReference type="EMBL" id="JACHEK010000007">
    <property type="protein sequence ID" value="MBB6145570.1"/>
    <property type="molecule type" value="Genomic_DNA"/>
</dbReference>
<dbReference type="InterPro" id="IPR032783">
    <property type="entry name" value="AraC_lig"/>
</dbReference>
<dbReference type="InterPro" id="IPR020449">
    <property type="entry name" value="Tscrpt_reg_AraC-type_HTH"/>
</dbReference>
<dbReference type="SMART" id="SM00342">
    <property type="entry name" value="HTH_ARAC"/>
    <property type="match status" value="1"/>
</dbReference>
<dbReference type="AlphaFoldDB" id="A0A841JWP2"/>
<dbReference type="SUPFAM" id="SSF46689">
    <property type="entry name" value="Homeodomain-like"/>
    <property type="match status" value="2"/>
</dbReference>
<gene>
    <name evidence="6" type="ORF">HNQ77_003531</name>
</gene>
<proteinExistence type="predicted"/>
<dbReference type="PRINTS" id="PR00032">
    <property type="entry name" value="HTHARAC"/>
</dbReference>
<keyword evidence="3" id="KW-0804">Transcription</keyword>
<dbReference type="GO" id="GO:0043565">
    <property type="term" value="F:sequence-specific DNA binding"/>
    <property type="evidence" value="ECO:0007669"/>
    <property type="project" value="InterPro"/>
</dbReference>
<dbReference type="PROSITE" id="PS01124">
    <property type="entry name" value="HTH_ARAC_FAMILY_2"/>
    <property type="match status" value="1"/>
</dbReference>
<comment type="caution">
    <text evidence="6">The sequence shown here is derived from an EMBL/GenBank/DDBJ whole genome shotgun (WGS) entry which is preliminary data.</text>
</comment>
<dbReference type="PANTHER" id="PTHR11019:SF159">
    <property type="entry name" value="TRANSCRIPTIONAL REGULATOR-RELATED"/>
    <property type="match status" value="1"/>
</dbReference>
<keyword evidence="2 6" id="KW-0238">DNA-binding</keyword>
<dbReference type="InterPro" id="IPR018060">
    <property type="entry name" value="HTH_AraC"/>
</dbReference>
<dbReference type="InterPro" id="IPR011051">
    <property type="entry name" value="RmlC_Cupin_sf"/>
</dbReference>
<feature type="region of interest" description="Disordered" evidence="4">
    <location>
        <begin position="310"/>
        <end position="333"/>
    </location>
</feature>
<keyword evidence="1" id="KW-0805">Transcription regulation</keyword>
<dbReference type="RefSeq" id="WP_231581456.1">
    <property type="nucleotide sequence ID" value="NZ_JACHEK010000007.1"/>
</dbReference>
<name>A0A841JWP2_9BACT</name>
<dbReference type="SUPFAM" id="SSF51182">
    <property type="entry name" value="RmlC-like cupins"/>
    <property type="match status" value="1"/>
</dbReference>
<evidence type="ECO:0000256" key="3">
    <source>
        <dbReference type="ARBA" id="ARBA00023163"/>
    </source>
</evidence>
<organism evidence="6 7">
    <name type="scientific">Silvibacterium bohemicum</name>
    <dbReference type="NCBI Taxonomy" id="1577686"/>
    <lineage>
        <taxon>Bacteria</taxon>
        <taxon>Pseudomonadati</taxon>
        <taxon>Acidobacteriota</taxon>
        <taxon>Terriglobia</taxon>
        <taxon>Terriglobales</taxon>
        <taxon>Acidobacteriaceae</taxon>
        <taxon>Silvibacterium</taxon>
    </lineage>
</organism>
<protein>
    <submittedName>
        <fullName evidence="6">AraC-like DNA-binding protein</fullName>
    </submittedName>
</protein>
<evidence type="ECO:0000256" key="2">
    <source>
        <dbReference type="ARBA" id="ARBA00023125"/>
    </source>
</evidence>
<evidence type="ECO:0000313" key="7">
    <source>
        <dbReference type="Proteomes" id="UP000538666"/>
    </source>
</evidence>
<evidence type="ECO:0000256" key="1">
    <source>
        <dbReference type="ARBA" id="ARBA00023015"/>
    </source>
</evidence>
<dbReference type="Gene3D" id="1.10.10.60">
    <property type="entry name" value="Homeodomain-like"/>
    <property type="match status" value="2"/>
</dbReference>
<evidence type="ECO:0000259" key="5">
    <source>
        <dbReference type="PROSITE" id="PS01124"/>
    </source>
</evidence>
<dbReference type="InterPro" id="IPR009057">
    <property type="entry name" value="Homeodomain-like_sf"/>
</dbReference>
<reference evidence="6 7" key="1">
    <citation type="submission" date="2020-08" db="EMBL/GenBank/DDBJ databases">
        <title>Genomic Encyclopedia of Type Strains, Phase IV (KMG-IV): sequencing the most valuable type-strain genomes for metagenomic binning, comparative biology and taxonomic classification.</title>
        <authorList>
            <person name="Goeker M."/>
        </authorList>
    </citation>
    <scope>NUCLEOTIDE SEQUENCE [LARGE SCALE GENOMIC DNA]</scope>
    <source>
        <strain evidence="6 7">DSM 103733</strain>
    </source>
</reference>
<dbReference type="Proteomes" id="UP000538666">
    <property type="component" value="Unassembled WGS sequence"/>
</dbReference>
<evidence type="ECO:0000256" key="4">
    <source>
        <dbReference type="SAM" id="MobiDB-lite"/>
    </source>
</evidence>
<dbReference type="PANTHER" id="PTHR11019">
    <property type="entry name" value="HTH-TYPE TRANSCRIPTIONAL REGULATOR NIMR"/>
    <property type="match status" value="1"/>
</dbReference>
<sequence>MSEVLKVVRLDGALFYNAEFSSPWSFRSPPSRTISSYLQPGSGHVIIYHLLTEGRAHARLEEGKSIALEAGDVVIFPHGDAHILENGSGAETVDYGKELLRIFSHGLKAAYHGGGGEITKFVCGYMVCEPRLSQVFLSGLPRLFKVSIRDDQAGGWLENSIRFSVTEANAARAGSEAVLSKLSEVLFVETLRRYIARLPEDQSGWLAGARDPEVAKALALMHRQPAHPWTLADLAKEVGTSRSVVAERFRRYLGQPPMTYLTQWRLQLAAQMLTSTSHSAAQVASEVGYESEAAFNRAFKRDFGLPPARFRSRSKAQAATPTPQIVRKGRPTG</sequence>
<feature type="domain" description="HTH araC/xylS-type" evidence="5">
    <location>
        <begin position="215"/>
        <end position="313"/>
    </location>
</feature>
<dbReference type="Pfam" id="PF12833">
    <property type="entry name" value="HTH_18"/>
    <property type="match status" value="1"/>
</dbReference>
<accession>A0A841JWP2</accession>
<keyword evidence="7" id="KW-1185">Reference proteome</keyword>
<dbReference type="GO" id="GO:0003700">
    <property type="term" value="F:DNA-binding transcription factor activity"/>
    <property type="evidence" value="ECO:0007669"/>
    <property type="project" value="InterPro"/>
</dbReference>
<dbReference type="Pfam" id="PF12852">
    <property type="entry name" value="Cupin_6"/>
    <property type="match status" value="1"/>
</dbReference>